<comment type="subcellular location">
    <subcellularLocation>
        <location evidence="9">Cell membrane</location>
        <topology evidence="9">Multi-pass membrane protein</topology>
    </subcellularLocation>
    <subcellularLocation>
        <location evidence="1">Membrane</location>
        <topology evidence="1">Multi-pass membrane protein</topology>
    </subcellularLocation>
</comment>
<dbReference type="PRINTS" id="PR01651">
    <property type="entry name" value="SECGEXPORT"/>
</dbReference>
<evidence type="ECO:0000256" key="3">
    <source>
        <dbReference type="ARBA" id="ARBA00022448"/>
    </source>
</evidence>
<organism evidence="10 11">
    <name type="scientific">Aminomonas paucivorans DSM 12260</name>
    <dbReference type="NCBI Taxonomy" id="584708"/>
    <lineage>
        <taxon>Bacteria</taxon>
        <taxon>Thermotogati</taxon>
        <taxon>Synergistota</taxon>
        <taxon>Synergistia</taxon>
        <taxon>Synergistales</taxon>
        <taxon>Synergistaceae</taxon>
        <taxon>Aminomonas</taxon>
    </lineage>
</organism>
<sequence>MKAFLSILQILLSVGLMGVILLQHRKTGGFSGMFGGGTQADAGGGSWQRMNGLNKATVVLTALFMLFSLVLVVLPS</sequence>
<keyword evidence="9" id="KW-1003">Cell membrane</keyword>
<dbReference type="Pfam" id="PF03840">
    <property type="entry name" value="SecG"/>
    <property type="match status" value="1"/>
</dbReference>
<dbReference type="eggNOG" id="COG1314">
    <property type="taxonomic scope" value="Bacteria"/>
</dbReference>
<proteinExistence type="inferred from homology"/>
<keyword evidence="3 9" id="KW-0813">Transport</keyword>
<dbReference type="STRING" id="584708.Apau_1937"/>
<dbReference type="Proteomes" id="UP000005096">
    <property type="component" value="Chromosome"/>
</dbReference>
<keyword evidence="7 9" id="KW-0811">Translocation</keyword>
<keyword evidence="4 9" id="KW-0812">Transmembrane</keyword>
<evidence type="ECO:0000256" key="9">
    <source>
        <dbReference type="RuleBase" id="RU365087"/>
    </source>
</evidence>
<evidence type="ECO:0000256" key="2">
    <source>
        <dbReference type="ARBA" id="ARBA00008445"/>
    </source>
</evidence>
<dbReference type="GO" id="GO:0015450">
    <property type="term" value="F:protein-transporting ATPase activity"/>
    <property type="evidence" value="ECO:0007669"/>
    <property type="project" value="UniProtKB-UniRule"/>
</dbReference>
<comment type="function">
    <text evidence="9">Involved in protein export. Participates in an early event of protein translocation.</text>
</comment>
<evidence type="ECO:0000256" key="4">
    <source>
        <dbReference type="ARBA" id="ARBA00022692"/>
    </source>
</evidence>
<feature type="transmembrane region" description="Helical" evidence="9">
    <location>
        <begin position="56"/>
        <end position="74"/>
    </location>
</feature>
<evidence type="ECO:0000256" key="6">
    <source>
        <dbReference type="ARBA" id="ARBA00022989"/>
    </source>
</evidence>
<keyword evidence="5 9" id="KW-0653">Protein transport</keyword>
<comment type="caution">
    <text evidence="9">Lacks conserved residue(s) required for the propagation of feature annotation.</text>
</comment>
<gene>
    <name evidence="10" type="ORF">Apau_1937</name>
</gene>
<dbReference type="GO" id="GO:0009306">
    <property type="term" value="P:protein secretion"/>
    <property type="evidence" value="ECO:0007669"/>
    <property type="project" value="UniProtKB-UniRule"/>
</dbReference>
<dbReference type="GO" id="GO:0005886">
    <property type="term" value="C:plasma membrane"/>
    <property type="evidence" value="ECO:0007669"/>
    <property type="project" value="UniProtKB-SubCell"/>
</dbReference>
<evidence type="ECO:0000256" key="7">
    <source>
        <dbReference type="ARBA" id="ARBA00023010"/>
    </source>
</evidence>
<keyword evidence="8 9" id="KW-0472">Membrane</keyword>
<dbReference type="HOGENOM" id="CLU_094156_6_2_0"/>
<accession>E3CWJ6</accession>
<evidence type="ECO:0000256" key="1">
    <source>
        <dbReference type="ARBA" id="ARBA00004141"/>
    </source>
</evidence>
<dbReference type="AlphaFoldDB" id="E3CWJ6"/>
<keyword evidence="11" id="KW-1185">Reference proteome</keyword>
<comment type="similarity">
    <text evidence="2 9">Belongs to the SecG family.</text>
</comment>
<evidence type="ECO:0000256" key="5">
    <source>
        <dbReference type="ARBA" id="ARBA00022927"/>
    </source>
</evidence>
<evidence type="ECO:0000313" key="10">
    <source>
        <dbReference type="EMBL" id="EFQ24351.1"/>
    </source>
</evidence>
<keyword evidence="6 9" id="KW-1133">Transmembrane helix</keyword>
<dbReference type="EMBL" id="CM001022">
    <property type="protein sequence ID" value="EFQ24351.1"/>
    <property type="molecule type" value="Genomic_DNA"/>
</dbReference>
<protein>
    <recommendedName>
        <fullName evidence="9">Protein-export membrane protein SecG</fullName>
    </recommendedName>
</protein>
<dbReference type="NCBIfam" id="TIGR00810">
    <property type="entry name" value="secG"/>
    <property type="match status" value="1"/>
</dbReference>
<dbReference type="PaxDb" id="584708-Apau_1937"/>
<evidence type="ECO:0000256" key="8">
    <source>
        <dbReference type="ARBA" id="ARBA00023136"/>
    </source>
</evidence>
<dbReference type="InterPro" id="IPR004692">
    <property type="entry name" value="SecG"/>
</dbReference>
<evidence type="ECO:0000313" key="11">
    <source>
        <dbReference type="Proteomes" id="UP000005096"/>
    </source>
</evidence>
<reference evidence="10 11" key="1">
    <citation type="journal article" date="2010" name="Stand. Genomic Sci.">
        <title>Non-contiguous finished genome sequence of Aminomonas paucivorans type strain (GLU-3).</title>
        <authorList>
            <person name="Pitluck S."/>
            <person name="Yasawong M."/>
            <person name="Held B."/>
            <person name="Lapidus A."/>
            <person name="Nolan M."/>
            <person name="Copeland A."/>
            <person name="Lucas S."/>
            <person name="Del Rio T.G."/>
            <person name="Tice H."/>
            <person name="Cheng J.F."/>
            <person name="Chertkov O."/>
            <person name="Goodwin L."/>
            <person name="Tapia R."/>
            <person name="Han C."/>
            <person name="Liolios K."/>
            <person name="Ivanova N."/>
            <person name="Mavromatis K."/>
            <person name="Ovchinnikova G."/>
            <person name="Pati A."/>
            <person name="Chen A."/>
            <person name="Palaniappan K."/>
            <person name="Land M."/>
            <person name="Hauser L."/>
            <person name="Chang Y.J."/>
            <person name="Jeffries C.D."/>
            <person name="Pukall R."/>
            <person name="Spring S."/>
            <person name="Rohde M."/>
            <person name="Sikorski J."/>
            <person name="Goker M."/>
            <person name="Woyke T."/>
            <person name="Bristow J."/>
            <person name="Eisen J.A."/>
            <person name="Markowitz V."/>
            <person name="Hugenholtz P."/>
            <person name="Kyrpides N.C."/>
            <person name="Klenk H.P."/>
        </authorList>
    </citation>
    <scope>NUCLEOTIDE SEQUENCE [LARGE SCALE GENOMIC DNA]</scope>
    <source>
        <strain evidence="10 11">DSM 12260</strain>
    </source>
</reference>
<name>E3CWJ6_9BACT</name>